<evidence type="ECO:0000313" key="2">
    <source>
        <dbReference type="EMBL" id="NIY72951.1"/>
    </source>
</evidence>
<keyword evidence="1" id="KW-0812">Transmembrane</keyword>
<name>A0ABX0VXW9_9RHOB</name>
<evidence type="ECO:0000313" key="3">
    <source>
        <dbReference type="Proteomes" id="UP000709466"/>
    </source>
</evidence>
<dbReference type="EMBL" id="JAATOP010000006">
    <property type="protein sequence ID" value="NIY72951.1"/>
    <property type="molecule type" value="Genomic_DNA"/>
</dbReference>
<keyword evidence="1" id="KW-0472">Membrane</keyword>
<protein>
    <submittedName>
        <fullName evidence="2">Uncharacterized protein</fullName>
    </submittedName>
</protein>
<feature type="transmembrane region" description="Helical" evidence="1">
    <location>
        <begin position="52"/>
        <end position="72"/>
    </location>
</feature>
<organism evidence="2 3">
    <name type="scientific">Marivivens donghaensis</name>
    <dbReference type="NCBI Taxonomy" id="1699413"/>
    <lineage>
        <taxon>Bacteria</taxon>
        <taxon>Pseudomonadati</taxon>
        <taxon>Pseudomonadota</taxon>
        <taxon>Alphaproteobacteria</taxon>
        <taxon>Rhodobacterales</taxon>
        <taxon>Paracoccaceae</taxon>
        <taxon>Marivivens group</taxon>
        <taxon>Marivivens</taxon>
    </lineage>
</organism>
<feature type="transmembrane region" description="Helical" evidence="1">
    <location>
        <begin position="26"/>
        <end position="45"/>
    </location>
</feature>
<keyword evidence="3" id="KW-1185">Reference proteome</keyword>
<accession>A0ABX0VXW9</accession>
<keyword evidence="1" id="KW-1133">Transmembrane helix</keyword>
<feature type="transmembrane region" description="Helical" evidence="1">
    <location>
        <begin position="78"/>
        <end position="95"/>
    </location>
</feature>
<comment type="caution">
    <text evidence="2">The sequence shown here is derived from an EMBL/GenBank/DDBJ whole genome shotgun (WGS) entry which is preliminary data.</text>
</comment>
<sequence>MVGAALGIAVAAYYYFVPLTGVNGTIGAGLVLFSTVAMLIAAALMPLFSSKAIYMTLGLLCLLDVFLTALAGYFLHEWLLIAAMVVALVGVIRAISRFSVIHRHQGARV</sequence>
<dbReference type="RefSeq" id="WP_167638331.1">
    <property type="nucleotide sequence ID" value="NZ_JAATOP010000006.1"/>
</dbReference>
<proteinExistence type="predicted"/>
<dbReference type="Proteomes" id="UP000709466">
    <property type="component" value="Unassembled WGS sequence"/>
</dbReference>
<evidence type="ECO:0000256" key="1">
    <source>
        <dbReference type="SAM" id="Phobius"/>
    </source>
</evidence>
<gene>
    <name evidence="2" type="ORF">HCZ30_10970</name>
</gene>
<reference evidence="2 3" key="1">
    <citation type="submission" date="2020-03" db="EMBL/GenBank/DDBJ databases">
        <title>Bacterial isolates of synthetic phycosphere.</title>
        <authorList>
            <person name="Fu H."/>
            <person name="Moran M.A."/>
        </authorList>
    </citation>
    <scope>NUCLEOTIDE SEQUENCE [LARGE SCALE GENOMIC DNA]</scope>
    <source>
        <strain evidence="2 3">HF1</strain>
    </source>
</reference>